<feature type="region of interest" description="Disordered" evidence="1">
    <location>
        <begin position="1"/>
        <end position="43"/>
    </location>
</feature>
<dbReference type="Proteomes" id="UP001341840">
    <property type="component" value="Unassembled WGS sequence"/>
</dbReference>
<dbReference type="EMBL" id="JASCZI010061990">
    <property type="protein sequence ID" value="MED6139870.1"/>
    <property type="molecule type" value="Genomic_DNA"/>
</dbReference>
<feature type="compositionally biased region" description="Acidic residues" evidence="1">
    <location>
        <begin position="19"/>
        <end position="28"/>
    </location>
</feature>
<feature type="region of interest" description="Disordered" evidence="1">
    <location>
        <begin position="74"/>
        <end position="102"/>
    </location>
</feature>
<evidence type="ECO:0000313" key="3">
    <source>
        <dbReference type="Proteomes" id="UP001341840"/>
    </source>
</evidence>
<gene>
    <name evidence="2" type="ORF">PIB30_087980</name>
</gene>
<organism evidence="2 3">
    <name type="scientific">Stylosanthes scabra</name>
    <dbReference type="NCBI Taxonomy" id="79078"/>
    <lineage>
        <taxon>Eukaryota</taxon>
        <taxon>Viridiplantae</taxon>
        <taxon>Streptophyta</taxon>
        <taxon>Embryophyta</taxon>
        <taxon>Tracheophyta</taxon>
        <taxon>Spermatophyta</taxon>
        <taxon>Magnoliopsida</taxon>
        <taxon>eudicotyledons</taxon>
        <taxon>Gunneridae</taxon>
        <taxon>Pentapetalae</taxon>
        <taxon>rosids</taxon>
        <taxon>fabids</taxon>
        <taxon>Fabales</taxon>
        <taxon>Fabaceae</taxon>
        <taxon>Papilionoideae</taxon>
        <taxon>50 kb inversion clade</taxon>
        <taxon>dalbergioids sensu lato</taxon>
        <taxon>Dalbergieae</taxon>
        <taxon>Pterocarpus clade</taxon>
        <taxon>Stylosanthes</taxon>
    </lineage>
</organism>
<name>A0ABU6SUA0_9FABA</name>
<sequence length="102" mass="11471">LTATEELPRWRWNSNGEIGETDTAEMEMELSPRETNETVGDVETRISTEKNYEDREHVAQCTTKVRNSKIGAEFEKTEVKNGNRTPKNLGKGPTRCDPSAAT</sequence>
<feature type="non-terminal residue" evidence="2">
    <location>
        <position position="1"/>
    </location>
</feature>
<evidence type="ECO:0000313" key="2">
    <source>
        <dbReference type="EMBL" id="MED6139870.1"/>
    </source>
</evidence>
<proteinExistence type="predicted"/>
<feature type="compositionally biased region" description="Basic and acidic residues" evidence="1">
    <location>
        <begin position="30"/>
        <end position="43"/>
    </location>
</feature>
<keyword evidence="3" id="KW-1185">Reference proteome</keyword>
<reference evidence="2 3" key="1">
    <citation type="journal article" date="2023" name="Plants (Basel)">
        <title>Bridging the Gap: Combining Genomics and Transcriptomics Approaches to Understand Stylosanthes scabra, an Orphan Legume from the Brazilian Caatinga.</title>
        <authorList>
            <person name="Ferreira-Neto J.R.C."/>
            <person name="da Silva M.D."/>
            <person name="Binneck E."/>
            <person name="de Melo N.F."/>
            <person name="da Silva R.H."/>
            <person name="de Melo A.L.T.M."/>
            <person name="Pandolfi V."/>
            <person name="Bustamante F.O."/>
            <person name="Brasileiro-Vidal A.C."/>
            <person name="Benko-Iseppon A.M."/>
        </authorList>
    </citation>
    <scope>NUCLEOTIDE SEQUENCE [LARGE SCALE GENOMIC DNA]</scope>
    <source>
        <tissue evidence="2">Leaves</tissue>
    </source>
</reference>
<evidence type="ECO:0000256" key="1">
    <source>
        <dbReference type="SAM" id="MobiDB-lite"/>
    </source>
</evidence>
<accession>A0ABU6SUA0</accession>
<comment type="caution">
    <text evidence="2">The sequence shown here is derived from an EMBL/GenBank/DDBJ whole genome shotgun (WGS) entry which is preliminary data.</text>
</comment>
<protein>
    <submittedName>
        <fullName evidence="2">Uncharacterized protein</fullName>
    </submittedName>
</protein>